<organism evidence="2 3">
    <name type="scientific">candidate division WOR_3 bacterium SM23_60</name>
    <dbReference type="NCBI Taxonomy" id="1703780"/>
    <lineage>
        <taxon>Bacteria</taxon>
        <taxon>Bacteria division WOR-3</taxon>
    </lineage>
</organism>
<protein>
    <submittedName>
        <fullName evidence="2">Secondary thiamine-phosphate synthase enzyme</fullName>
    </submittedName>
</protein>
<evidence type="ECO:0000313" key="3">
    <source>
        <dbReference type="Proteomes" id="UP000051096"/>
    </source>
</evidence>
<dbReference type="InterPro" id="IPR001602">
    <property type="entry name" value="UPF0047_YjbQ-like"/>
</dbReference>
<dbReference type="PANTHER" id="PTHR30615">
    <property type="entry name" value="UNCHARACTERIZED PROTEIN YJBQ-RELATED"/>
    <property type="match status" value="1"/>
</dbReference>
<comment type="caution">
    <text evidence="2">The sequence shown here is derived from an EMBL/GenBank/DDBJ whole genome shotgun (WGS) entry which is preliminary data.</text>
</comment>
<proteinExistence type="inferred from homology"/>
<evidence type="ECO:0000256" key="1">
    <source>
        <dbReference type="ARBA" id="ARBA00005534"/>
    </source>
</evidence>
<dbReference type="Proteomes" id="UP000051096">
    <property type="component" value="Unassembled WGS sequence"/>
</dbReference>
<dbReference type="PANTHER" id="PTHR30615:SF8">
    <property type="entry name" value="UPF0047 PROTEIN C4A8.02C"/>
    <property type="match status" value="1"/>
</dbReference>
<dbReference type="NCBIfam" id="TIGR00149">
    <property type="entry name" value="TIGR00149_YjbQ"/>
    <property type="match status" value="1"/>
</dbReference>
<dbReference type="InterPro" id="IPR035917">
    <property type="entry name" value="YjbQ-like_sf"/>
</dbReference>
<dbReference type="SUPFAM" id="SSF111038">
    <property type="entry name" value="YjbQ-like"/>
    <property type="match status" value="1"/>
</dbReference>
<dbReference type="AlphaFoldDB" id="A0A0S8G470"/>
<accession>A0A0S8G470</accession>
<comment type="similarity">
    <text evidence="1">Belongs to the UPF0047 family.</text>
</comment>
<name>A0A0S8G470_UNCW3</name>
<evidence type="ECO:0000313" key="2">
    <source>
        <dbReference type="EMBL" id="KPK67815.1"/>
    </source>
</evidence>
<dbReference type="Gene3D" id="2.60.120.460">
    <property type="entry name" value="YjbQ-like"/>
    <property type="match status" value="1"/>
</dbReference>
<reference evidence="2 3" key="1">
    <citation type="journal article" date="2015" name="Microbiome">
        <title>Genomic resolution of linkages in carbon, nitrogen, and sulfur cycling among widespread estuary sediment bacteria.</title>
        <authorList>
            <person name="Baker B.J."/>
            <person name="Lazar C.S."/>
            <person name="Teske A.P."/>
            <person name="Dick G.J."/>
        </authorList>
    </citation>
    <scope>NUCLEOTIDE SEQUENCE [LARGE SCALE GENOMIC DNA]</scope>
    <source>
        <strain evidence="2">SM23_60</strain>
    </source>
</reference>
<gene>
    <name evidence="2" type="ORF">AMJ87_12815</name>
</gene>
<dbReference type="PIRSF" id="PIRSF004681">
    <property type="entry name" value="UCP004681"/>
    <property type="match status" value="1"/>
</dbReference>
<dbReference type="Pfam" id="PF01894">
    <property type="entry name" value="YjbQ"/>
    <property type="match status" value="1"/>
</dbReference>
<sequence length="139" mass="15500">MKIVQHKLTKKTKGSGDLIDITQDVARAIQRSGLVNGMVTVFNIGSTAAITTFEFEPGLIHDMQELYEKLVPSKRHYAHDDTWGDANGFSHLRAALQGPSLTIPFENGELLLGTWQQVVLAEFDNRPRQRQVVVQTIGE</sequence>
<dbReference type="EMBL" id="LJUO01000199">
    <property type="protein sequence ID" value="KPK67815.1"/>
    <property type="molecule type" value="Genomic_DNA"/>
</dbReference>